<gene>
    <name evidence="1" type="ORF">DYB30_008367</name>
</gene>
<dbReference type="VEuPathDB" id="FungiDB:H257_19544"/>
<name>A0A397E4L8_APHAT</name>
<evidence type="ECO:0000313" key="1">
    <source>
        <dbReference type="EMBL" id="RHY72423.1"/>
    </source>
</evidence>
<dbReference type="VEuPathDB" id="FungiDB:H257_15711"/>
<dbReference type="EMBL" id="QUTD01003551">
    <property type="protein sequence ID" value="RHY72423.1"/>
    <property type="molecule type" value="Genomic_DNA"/>
</dbReference>
<protein>
    <submittedName>
        <fullName evidence="1">Uncharacterized protein</fullName>
    </submittedName>
</protein>
<accession>A0A397E4L8</accession>
<reference evidence="1 2" key="1">
    <citation type="submission" date="2018-08" db="EMBL/GenBank/DDBJ databases">
        <title>Aphanomyces genome sequencing and annotation.</title>
        <authorList>
            <person name="Minardi D."/>
            <person name="Oidtmann B."/>
            <person name="Van Der Giezen M."/>
            <person name="Studholme D.J."/>
        </authorList>
    </citation>
    <scope>NUCLEOTIDE SEQUENCE [LARGE SCALE GENOMIC DNA]</scope>
    <source>
        <strain evidence="1 2">D2</strain>
    </source>
</reference>
<sequence length="597" mass="70160">MMAEDAVTQELMERKIKRRTYMRNIMRQYKKDRKMEVVYLRSLQEMLEAELQYLAARHSTSTSSTLELSWKEVARAFKDERHQAVVEQAEVKAVVLEYQSLARDMQHWVTAQIALGKEWITQRMYHNLEQVFKDHHMPPAHASNPESFEFAMSSDNTTLDFLHRLQFVSYYPPSIIVSTFRHMLCSMLLVDRHDPALHVSRHEVDNSTSMHTVTTSQGERINLLTREFHDHDRIVFVAQQIHDDENHPTTCPQRHRSLWVEMTSMQPSGVCVVRVMYLYSQLYRGDVPCTLGEESSYWDFDAQSTPPHLFPNHARRTAMLFLPSARQRVREFVQQTVLDMLANNDRPNVSKTWVMGDDGGRSHSGQVDSKLRRRAYMRNMMKIYRDEFKLEMAYLCEREKQLEENLRGILHERRQASMGSVTAPSVWSLPWKDIAAALKDGRDASIVERDTLKQKTTEYHRILRDMEAWVAHHQSIPTSLNACVSTWRDMTLLEHPPSRDLGKEWITRQMYHNSNRMFHQYQFPSTTSSHDLYDVEVVTCPDTGALEYVHRRQFDIALPASFLLQMYRDIIGHLLVQENYTPVRCRSPMVKSHLNWR</sequence>
<comment type="caution">
    <text evidence="1">The sequence shown here is derived from an EMBL/GenBank/DDBJ whole genome shotgun (WGS) entry which is preliminary data.</text>
</comment>
<dbReference type="AlphaFoldDB" id="A0A397E4L8"/>
<evidence type="ECO:0000313" key="2">
    <source>
        <dbReference type="Proteomes" id="UP000266643"/>
    </source>
</evidence>
<dbReference type="Proteomes" id="UP000266643">
    <property type="component" value="Unassembled WGS sequence"/>
</dbReference>
<organism evidence="1 2">
    <name type="scientific">Aphanomyces astaci</name>
    <name type="common">Crayfish plague agent</name>
    <dbReference type="NCBI Taxonomy" id="112090"/>
    <lineage>
        <taxon>Eukaryota</taxon>
        <taxon>Sar</taxon>
        <taxon>Stramenopiles</taxon>
        <taxon>Oomycota</taxon>
        <taxon>Saprolegniomycetes</taxon>
        <taxon>Saprolegniales</taxon>
        <taxon>Verrucalvaceae</taxon>
        <taxon>Aphanomyces</taxon>
    </lineage>
</organism>
<dbReference type="VEuPathDB" id="FungiDB:H257_19543"/>
<proteinExistence type="predicted"/>